<evidence type="ECO:0000256" key="1">
    <source>
        <dbReference type="SAM" id="MobiDB-lite"/>
    </source>
</evidence>
<comment type="caution">
    <text evidence="2">The sequence shown here is derived from an EMBL/GenBank/DDBJ whole genome shotgun (WGS) entry which is preliminary data.</text>
</comment>
<protein>
    <submittedName>
        <fullName evidence="2">Uncharacterized protein</fullName>
    </submittedName>
</protein>
<feature type="region of interest" description="Disordered" evidence="1">
    <location>
        <begin position="1"/>
        <end position="26"/>
    </location>
</feature>
<evidence type="ECO:0000313" key="2">
    <source>
        <dbReference type="EMBL" id="KAL2042895.1"/>
    </source>
</evidence>
<evidence type="ECO:0000313" key="3">
    <source>
        <dbReference type="Proteomes" id="UP001590950"/>
    </source>
</evidence>
<dbReference type="EMBL" id="JBEFKJ010000013">
    <property type="protein sequence ID" value="KAL2042895.1"/>
    <property type="molecule type" value="Genomic_DNA"/>
</dbReference>
<accession>A0ABR4ABL5</accession>
<gene>
    <name evidence="2" type="ORF">N7G274_004655</name>
</gene>
<dbReference type="Proteomes" id="UP001590950">
    <property type="component" value="Unassembled WGS sequence"/>
</dbReference>
<keyword evidence="3" id="KW-1185">Reference proteome</keyword>
<name>A0ABR4ABL5_9LECA</name>
<sequence length="591" mass="66952">MGLTAPPNSPVLSSHEQSSELDHPQSVESLEAVASLGTNEDPPEILLHHSNELHPYFSSEPWTLVHFFTEDFLPKGFNLDQTLSSSSITVELVPNIVEHKDQGSYELVATTSCLHLLSRSYPTFKVIKDYDPFKPAEADIRIHVLEEAKKRARVSPLNDAVEAIRNGWGDGPAECYQNAARKAGLESALESSILNWDIKQSNPQVHERLAKNLLFFSLNLLDHYDTAPARNLLARNQNDWLELFQGVHTDHSELFTTADTVIRARKRSEQQTILLFRRFLEFSGGEVDYQRYRLNPDYTTPQNASLCARFLGFPTSRCFGRFDPQKMQDALAKSKFFIETLGPVIPDVFIWSLQMMAIMPIGFPDINLLLCELDAQQVSQLCLDFENIYRQLPSLRKDYNNILLFPSLSHKYHGQTLKVLSNWVRSKENSDLCQKLVNGLRLPLSPEDFMLTLVALLCRERLFPYTMKNITQPVGSSYLTDLNTILNGQDISNRRTVFEQIVSSFVRVLDTYCGKDLIQLPMEILGQRTSLSTPLNGVLDEYCARKICGSTHDTAFREAAKSESDIITDTELVIILELAGALRKCEVCEKT</sequence>
<reference evidence="2 3" key="1">
    <citation type="submission" date="2024-09" db="EMBL/GenBank/DDBJ databases">
        <title>Rethinking Asexuality: The Enigmatic Case of Functional Sexual Genes in Lepraria (Stereocaulaceae).</title>
        <authorList>
            <person name="Doellman M."/>
            <person name="Sun Y."/>
            <person name="Barcenas-Pena A."/>
            <person name="Lumbsch H.T."/>
            <person name="Grewe F."/>
        </authorList>
    </citation>
    <scope>NUCLEOTIDE SEQUENCE [LARGE SCALE GENOMIC DNA]</scope>
    <source>
        <strain evidence="2 3">Mercado 3170</strain>
    </source>
</reference>
<proteinExistence type="predicted"/>
<organism evidence="2 3">
    <name type="scientific">Stereocaulon virgatum</name>
    <dbReference type="NCBI Taxonomy" id="373712"/>
    <lineage>
        <taxon>Eukaryota</taxon>
        <taxon>Fungi</taxon>
        <taxon>Dikarya</taxon>
        <taxon>Ascomycota</taxon>
        <taxon>Pezizomycotina</taxon>
        <taxon>Lecanoromycetes</taxon>
        <taxon>OSLEUM clade</taxon>
        <taxon>Lecanoromycetidae</taxon>
        <taxon>Lecanorales</taxon>
        <taxon>Lecanorineae</taxon>
        <taxon>Stereocaulaceae</taxon>
        <taxon>Stereocaulon</taxon>
    </lineage>
</organism>